<proteinExistence type="predicted"/>
<gene>
    <name evidence="2" type="ORF">DRB17_01215</name>
</gene>
<dbReference type="RefSeq" id="WP_114580329.1">
    <property type="nucleotide sequence ID" value="NZ_QPMH01000001.1"/>
</dbReference>
<organism evidence="2 3">
    <name type="scientific">Ferruginivarius sediminum</name>
    <dbReference type="NCBI Taxonomy" id="2661937"/>
    <lineage>
        <taxon>Bacteria</taxon>
        <taxon>Pseudomonadati</taxon>
        <taxon>Pseudomonadota</taxon>
        <taxon>Alphaproteobacteria</taxon>
        <taxon>Rhodospirillales</taxon>
        <taxon>Rhodospirillaceae</taxon>
        <taxon>Ferruginivarius</taxon>
    </lineage>
</organism>
<dbReference type="Proteomes" id="UP000253941">
    <property type="component" value="Unassembled WGS sequence"/>
</dbReference>
<dbReference type="EMBL" id="QPMH01000001">
    <property type="protein sequence ID" value="RDD63816.1"/>
    <property type="molecule type" value="Genomic_DNA"/>
</dbReference>
<protein>
    <submittedName>
        <fullName evidence="2">Uncharacterized protein</fullName>
    </submittedName>
</protein>
<comment type="caution">
    <text evidence="2">The sequence shown here is derived from an EMBL/GenBank/DDBJ whole genome shotgun (WGS) entry which is preliminary data.</text>
</comment>
<evidence type="ECO:0000256" key="1">
    <source>
        <dbReference type="SAM" id="Coils"/>
    </source>
</evidence>
<keyword evidence="1" id="KW-0175">Coiled coil</keyword>
<evidence type="ECO:0000313" key="3">
    <source>
        <dbReference type="Proteomes" id="UP000253941"/>
    </source>
</evidence>
<sequence length="73" mass="8411">MKREIAAIDRLEGALNEMELGLRVLRAQIPDDADRGAHFDTLDLVWIRLKEQRQIAEDAHEEMSRQARRAEAA</sequence>
<feature type="coiled-coil region" evidence="1">
    <location>
        <begin position="8"/>
        <end position="73"/>
    </location>
</feature>
<keyword evidence="3" id="KW-1185">Reference proteome</keyword>
<evidence type="ECO:0000313" key="2">
    <source>
        <dbReference type="EMBL" id="RDD63816.1"/>
    </source>
</evidence>
<name>A0A369TLN3_9PROT</name>
<accession>A0A369TLN3</accession>
<dbReference type="AlphaFoldDB" id="A0A369TLN3"/>
<reference evidence="2 3" key="1">
    <citation type="submission" date="2018-07" db="EMBL/GenBank/DDBJ databases">
        <title>Venubactetium sediminum gen. nov., sp. nov., isolated from a marine solar saltern.</title>
        <authorList>
            <person name="Wang S."/>
        </authorList>
    </citation>
    <scope>NUCLEOTIDE SEQUENCE [LARGE SCALE GENOMIC DNA]</scope>
    <source>
        <strain evidence="2 3">WD2A32</strain>
    </source>
</reference>